<feature type="transmembrane region" description="Helical" evidence="1">
    <location>
        <begin position="176"/>
        <end position="202"/>
    </location>
</feature>
<feature type="transmembrane region" description="Helical" evidence="1">
    <location>
        <begin position="79"/>
        <end position="99"/>
    </location>
</feature>
<keyword evidence="1" id="KW-1133">Transmembrane helix</keyword>
<feature type="transmembrane region" description="Helical" evidence="1">
    <location>
        <begin position="35"/>
        <end position="59"/>
    </location>
</feature>
<accession>A0A455SYW1</accession>
<keyword evidence="1" id="KW-0472">Membrane</keyword>
<dbReference type="EMBL" id="AP019377">
    <property type="protein sequence ID" value="BBH93527.1"/>
    <property type="molecule type" value="Genomic_DNA"/>
</dbReference>
<organism evidence="2">
    <name type="scientific">Thermogemmatispora argillosa</name>
    <dbReference type="NCBI Taxonomy" id="2045280"/>
    <lineage>
        <taxon>Bacteria</taxon>
        <taxon>Bacillati</taxon>
        <taxon>Chloroflexota</taxon>
        <taxon>Ktedonobacteria</taxon>
        <taxon>Thermogemmatisporales</taxon>
        <taxon>Thermogemmatisporaceae</taxon>
        <taxon>Thermogemmatispora</taxon>
    </lineage>
</organism>
<keyword evidence="1" id="KW-0812">Transmembrane</keyword>
<evidence type="ECO:0000313" key="2">
    <source>
        <dbReference type="EMBL" id="BBH93527.1"/>
    </source>
</evidence>
<reference evidence="2" key="1">
    <citation type="submission" date="2018-12" db="EMBL/GenBank/DDBJ databases">
        <title>Novel natural products biosynthetic potential of the class Ktedonobacteria.</title>
        <authorList>
            <person name="Zheng Y."/>
            <person name="Saitou A."/>
            <person name="Wang C.M."/>
            <person name="Toyoda A."/>
            <person name="Minakuchi Y."/>
            <person name="Sekiguchi Y."/>
            <person name="Ueda K."/>
            <person name="Takano H."/>
            <person name="Sakai Y."/>
            <person name="Yokota A."/>
            <person name="Yabe S."/>
        </authorList>
    </citation>
    <scope>NUCLEOTIDE SEQUENCE</scope>
    <source>
        <strain evidence="2">A3-2</strain>
    </source>
</reference>
<gene>
    <name evidence="2" type="ORF">KTA_17260</name>
</gene>
<feature type="transmembrane region" description="Helical" evidence="1">
    <location>
        <begin position="130"/>
        <end position="156"/>
    </location>
</feature>
<evidence type="ECO:0000256" key="1">
    <source>
        <dbReference type="SAM" id="Phobius"/>
    </source>
</evidence>
<name>A0A455SYW1_9CHLR</name>
<protein>
    <submittedName>
        <fullName evidence="2">Uncharacterized protein</fullName>
    </submittedName>
</protein>
<proteinExistence type="predicted"/>
<dbReference type="AlphaFoldDB" id="A0A455SYW1"/>
<sequence length="290" mass="31976">MGGIARAMSTTGQYQSGTEVQRFQLKRSAYVRNSLLALLTAIAFLLAATLLVGAGRWLWGSYSHAFTPYLKWQDVLLALLLYLTLSALAGGLMSLRYLYALRMGYRRAMLLIDEQSLTVRDLSHKNLGSIFWMIGTTLLCFLVVLCGLIPLILLGWAQSWTDPVLSALGTGLLVLLSLPGLALSVGMLALLACILVSCFSLARQMGAPRTYRLDSHTSLWIHDFMLSILSPGEPESLLELRLLSSADQQRLLALLRKRWIDADRPWNPALGDEIEAALAEVQQQQLALSA</sequence>